<dbReference type="InterPro" id="IPR013806">
    <property type="entry name" value="Kringle-like"/>
</dbReference>
<dbReference type="EMBL" id="FO082871">
    <property type="protein sequence ID" value="SIO73143.1"/>
    <property type="molecule type" value="Genomic_DNA"/>
</dbReference>
<feature type="chain" id="PRO_5012003417" evidence="3">
    <location>
        <begin position="26"/>
        <end position="475"/>
    </location>
</feature>
<dbReference type="KEGG" id="bmic:BMR1_01G00211"/>
<reference evidence="4 5" key="2">
    <citation type="journal article" date="2013" name="PLoS ONE">
        <title>Whole genome mapping and re-organization of the nuclear and mitochondrial genomes of Babesia microti isolates.</title>
        <authorList>
            <person name="Cornillot E."/>
            <person name="Dassouli A."/>
            <person name="Garg A."/>
            <person name="Pachikara N."/>
            <person name="Randazzo S."/>
            <person name="Depoix D."/>
            <person name="Carcy B."/>
            <person name="Delbecq S."/>
            <person name="Frutos R."/>
            <person name="Silva J.C."/>
            <person name="Sutton R."/>
            <person name="Krause P.J."/>
            <person name="Mamoun C.B."/>
        </authorList>
    </citation>
    <scope>NUCLEOTIDE SEQUENCE [LARGE SCALE GENOMIC DNA]</scope>
    <source>
        <strain evidence="4 5">RI</strain>
    </source>
</reference>
<accession>A0A1N6LW96</accession>
<dbReference type="GeneID" id="33043586"/>
<organism evidence="4 5">
    <name type="scientific">Babesia microti (strain RI)</name>
    <dbReference type="NCBI Taxonomy" id="1133968"/>
    <lineage>
        <taxon>Eukaryota</taxon>
        <taxon>Sar</taxon>
        <taxon>Alveolata</taxon>
        <taxon>Apicomplexa</taxon>
        <taxon>Aconoidasida</taxon>
        <taxon>Piroplasmida</taxon>
        <taxon>Babesiidae</taxon>
        <taxon>Babesia</taxon>
    </lineage>
</organism>
<dbReference type="RefSeq" id="XP_021337255.1">
    <property type="nucleotide sequence ID" value="XM_021482860.1"/>
</dbReference>
<evidence type="ECO:0000313" key="5">
    <source>
        <dbReference type="Proteomes" id="UP000002899"/>
    </source>
</evidence>
<keyword evidence="3" id="KW-0732">Signal</keyword>
<feature type="compositionally biased region" description="Polar residues" evidence="2">
    <location>
        <begin position="40"/>
        <end position="49"/>
    </location>
</feature>
<feature type="signal peptide" evidence="3">
    <location>
        <begin position="1"/>
        <end position="25"/>
    </location>
</feature>
<protein>
    <submittedName>
        <fullName evidence="4">Uncharacterized protein</fullName>
    </submittedName>
</protein>
<keyword evidence="5" id="KW-1185">Reference proteome</keyword>
<dbReference type="VEuPathDB" id="PiroplasmaDB:BMR1_01G00211"/>
<proteinExistence type="predicted"/>
<evidence type="ECO:0000256" key="1">
    <source>
        <dbReference type="ARBA" id="ARBA00023157"/>
    </source>
</evidence>
<feature type="compositionally biased region" description="Basic and acidic residues" evidence="2">
    <location>
        <begin position="51"/>
        <end position="63"/>
    </location>
</feature>
<reference evidence="4 5" key="3">
    <citation type="journal article" date="2016" name="Sci. Rep.">
        <title>Genome-wide diversity and gene expression profiling of Babesia microti isolates identify polymorphic genes that mediate host-pathogen interactions.</title>
        <authorList>
            <person name="Silva J.C."/>
            <person name="Cornillot E."/>
            <person name="McCracken C."/>
            <person name="Usmani-Brown S."/>
            <person name="Dwivedi A."/>
            <person name="Ifeonu O.O."/>
            <person name="Crabtree J."/>
            <person name="Gotia H.T."/>
            <person name="Virji A.Z."/>
            <person name="Reynes C."/>
            <person name="Colinge J."/>
            <person name="Kumar V."/>
            <person name="Lawres L."/>
            <person name="Pazzi J.E."/>
            <person name="Pablo J.V."/>
            <person name="Hung C."/>
            <person name="Brancato J."/>
            <person name="Kumari P."/>
            <person name="Orvis J."/>
            <person name="Tretina K."/>
            <person name="Chibucos M."/>
            <person name="Ott S."/>
            <person name="Sadzewicz L."/>
            <person name="Sengamalay N."/>
            <person name="Shetty A.C."/>
            <person name="Su Q."/>
            <person name="Tallon L."/>
            <person name="Fraser C.M."/>
            <person name="Frutos R."/>
            <person name="Molina D.M."/>
            <person name="Krause P.J."/>
            <person name="Ben Mamoun C."/>
        </authorList>
    </citation>
    <scope>NUCLEOTIDE SEQUENCE [LARGE SCALE GENOMIC DNA]</scope>
    <source>
        <strain evidence="4 5">RI</strain>
    </source>
</reference>
<gene>
    <name evidence="4" type="ORF">BMR1_01G00211</name>
</gene>
<feature type="compositionally biased region" description="Low complexity" evidence="2">
    <location>
        <begin position="27"/>
        <end position="39"/>
    </location>
</feature>
<dbReference type="AlphaFoldDB" id="A0A1N6LW96"/>
<feature type="region of interest" description="Disordered" evidence="2">
    <location>
        <begin position="27"/>
        <end position="63"/>
    </location>
</feature>
<dbReference type="SUPFAM" id="SSF57440">
    <property type="entry name" value="Kringle-like"/>
    <property type="match status" value="1"/>
</dbReference>
<evidence type="ECO:0000313" key="4">
    <source>
        <dbReference type="EMBL" id="SIO73143.1"/>
    </source>
</evidence>
<name>A0A1N6LW96_BABMR</name>
<reference evidence="4 5" key="1">
    <citation type="journal article" date="2012" name="Nucleic Acids Res.">
        <title>Sequencing of the smallest Apicomplexan genome from the human pathogen Babesia microti.</title>
        <authorList>
            <person name="Cornillot E."/>
            <person name="Hadj-Kaddour K."/>
            <person name="Dassouli A."/>
            <person name="Noel B."/>
            <person name="Ranwez V."/>
            <person name="Vacherie B."/>
            <person name="Augagneur Y."/>
            <person name="Bres V."/>
            <person name="Duclos A."/>
            <person name="Randazzo S."/>
            <person name="Carcy B."/>
            <person name="Debierre-Grockiego F."/>
            <person name="Delbecq S."/>
            <person name="Moubri-Menage K."/>
            <person name="Shams-Eldin H."/>
            <person name="Usmani-Brown S."/>
            <person name="Bringaud F."/>
            <person name="Wincker P."/>
            <person name="Vivares C.P."/>
            <person name="Schwarz R.T."/>
            <person name="Schetters T.P."/>
            <person name="Krause P.J."/>
            <person name="Gorenflot A."/>
            <person name="Berry V."/>
            <person name="Barbe V."/>
            <person name="Ben Mamoun C."/>
        </authorList>
    </citation>
    <scope>NUCLEOTIDE SEQUENCE [LARGE SCALE GENOMIC DNA]</scope>
    <source>
        <strain evidence="4 5">RI</strain>
    </source>
</reference>
<keyword evidence="1" id="KW-1015">Disulfide bond</keyword>
<dbReference type="Proteomes" id="UP000002899">
    <property type="component" value="Chromosome I"/>
</dbReference>
<evidence type="ECO:0000256" key="3">
    <source>
        <dbReference type="SAM" id="SignalP"/>
    </source>
</evidence>
<sequence>MKPLYSRTSSLLLSVLLQITHLSIAHTTTTPDSPKPTTTSGNKSKNPNISLEDKNTTNPEKSKLEWPNDKIQLYNFYPKDNKVKTRDFYPLKYISYGSSDLLEDVTHDKLFQKCVLNYSKSDKSKYSMPKLLTYAENNGTDIDTLCPHEDPLEPLFIYCISASECYCYDSNNKKIENSKRYVYINGNITEYKIPYKETKRMPTQVTDDDTTHSSTYQALLDYMCGRESVARGYTRKDKKTLIKCHKRSDIDLKNKDGICFESPYHTTRCFGLKHTNNTTKEISHVQFYKPFVFNEYKINETQRLTMSGKICKHWDKVTTYPLYIDSNNFCKKNTNEIYFWCYIDFNGTKDVCLANGYLYYNLPINTVSSIVINYNIQSDNVAVKLFPITNSGNEIISDYSASYKYYSKPKSIIYDQSRYFNFDKIYSTSTGLHEAKACHFDKKLSECSNDSKYTTSLGYIDFYGKGSFLSRPTNL</sequence>
<evidence type="ECO:0000256" key="2">
    <source>
        <dbReference type="SAM" id="MobiDB-lite"/>
    </source>
</evidence>